<dbReference type="AlphaFoldDB" id="F0S576"/>
<evidence type="ECO:0000256" key="1">
    <source>
        <dbReference type="ARBA" id="ARBA00009460"/>
    </source>
</evidence>
<reference evidence="3 4" key="1">
    <citation type="journal article" date="2011" name="Stand. Genomic Sci.">
        <title>Complete genome sequence of the gliding, heparinolytic Pedobacter saltans type strain (113).</title>
        <authorList>
            <person name="Liolios K."/>
            <person name="Sikorski J."/>
            <person name="Lu M."/>
            <person name="Nolan M."/>
            <person name="Lapidus A."/>
            <person name="Lucas S."/>
            <person name="Hammon N."/>
            <person name="Deshpande S."/>
            <person name="Cheng J.F."/>
            <person name="Tapia R."/>
            <person name="Han C."/>
            <person name="Goodwin L."/>
            <person name="Pitluck S."/>
            <person name="Huntemann M."/>
            <person name="Ivanova N."/>
            <person name="Pagani I."/>
            <person name="Mavromatis K."/>
            <person name="Ovchinikova G."/>
            <person name="Pati A."/>
            <person name="Chen A."/>
            <person name="Palaniappan K."/>
            <person name="Land M."/>
            <person name="Hauser L."/>
            <person name="Brambilla E.M."/>
            <person name="Kotsyurbenko O."/>
            <person name="Rohde M."/>
            <person name="Tindall B.J."/>
            <person name="Abt B."/>
            <person name="Goker M."/>
            <person name="Detter J.C."/>
            <person name="Woyke T."/>
            <person name="Bristow J."/>
            <person name="Eisen J.A."/>
            <person name="Markowitz V."/>
            <person name="Hugenholtz P."/>
            <person name="Klenk H.P."/>
            <person name="Kyrpides N.C."/>
        </authorList>
    </citation>
    <scope>NUCLEOTIDE SEQUENCE [LARGE SCALE GENOMIC DNA]</scope>
    <source>
        <strain evidence="4">ATCC 51119 / DSM 12145 / JCM 21818 / LMG 10337 / NBRC 100064 / NCIMB 13643</strain>
    </source>
</reference>
<dbReference type="Pfam" id="PF03881">
    <property type="entry name" value="Fructosamin_kin"/>
    <property type="match status" value="1"/>
</dbReference>
<dbReference type="OrthoDB" id="5291879at2"/>
<dbReference type="Proteomes" id="UP000000310">
    <property type="component" value="Chromosome"/>
</dbReference>
<dbReference type="GO" id="GO:0016301">
    <property type="term" value="F:kinase activity"/>
    <property type="evidence" value="ECO:0007669"/>
    <property type="project" value="UniProtKB-UniRule"/>
</dbReference>
<organism evidence="3 4">
    <name type="scientific">Pseudopedobacter saltans (strain ATCC 51119 / DSM 12145 / JCM 21818 / CCUG 39354 / LMG 10337 / NBRC 100064 / NCIMB 13643)</name>
    <name type="common">Pedobacter saltans</name>
    <dbReference type="NCBI Taxonomy" id="762903"/>
    <lineage>
        <taxon>Bacteria</taxon>
        <taxon>Pseudomonadati</taxon>
        <taxon>Bacteroidota</taxon>
        <taxon>Sphingobacteriia</taxon>
        <taxon>Sphingobacteriales</taxon>
        <taxon>Sphingobacteriaceae</taxon>
        <taxon>Pseudopedobacter</taxon>
    </lineage>
</organism>
<evidence type="ECO:0000313" key="4">
    <source>
        <dbReference type="Proteomes" id="UP000000310"/>
    </source>
</evidence>
<dbReference type="InterPro" id="IPR011009">
    <property type="entry name" value="Kinase-like_dom_sf"/>
</dbReference>
<dbReference type="PANTHER" id="PTHR12149:SF8">
    <property type="entry name" value="PROTEIN-RIBULOSAMINE 3-KINASE"/>
    <property type="match status" value="1"/>
</dbReference>
<keyword evidence="4" id="KW-1185">Reference proteome</keyword>
<dbReference type="RefSeq" id="WP_013632520.1">
    <property type="nucleotide sequence ID" value="NC_015177.1"/>
</dbReference>
<gene>
    <name evidence="3" type="ordered locus">Pedsa_1459</name>
</gene>
<dbReference type="EMBL" id="CP002545">
    <property type="protein sequence ID" value="ADY52021.1"/>
    <property type="molecule type" value="Genomic_DNA"/>
</dbReference>
<dbReference type="Gene3D" id="3.90.1200.10">
    <property type="match status" value="1"/>
</dbReference>
<dbReference type="KEGG" id="psn:Pedsa_1459"/>
<evidence type="ECO:0000256" key="2">
    <source>
        <dbReference type="PIRNR" id="PIRNR006221"/>
    </source>
</evidence>
<proteinExistence type="inferred from homology"/>
<dbReference type="eggNOG" id="COG3001">
    <property type="taxonomic scope" value="Bacteria"/>
</dbReference>
<name>F0S576_PSESL</name>
<dbReference type="PIRSF" id="PIRSF006221">
    <property type="entry name" value="Ketosamine-3-kinase"/>
    <property type="match status" value="1"/>
</dbReference>
<dbReference type="HOGENOM" id="CLU_036517_0_1_10"/>
<keyword evidence="2" id="KW-0418">Kinase</keyword>
<dbReference type="Gene3D" id="3.30.200.20">
    <property type="entry name" value="Phosphorylase Kinase, domain 1"/>
    <property type="match status" value="1"/>
</dbReference>
<keyword evidence="2" id="KW-0808">Transferase</keyword>
<dbReference type="STRING" id="762903.Pedsa_1459"/>
<dbReference type="PANTHER" id="PTHR12149">
    <property type="entry name" value="FRUCTOSAMINE 3 KINASE-RELATED PROTEIN"/>
    <property type="match status" value="1"/>
</dbReference>
<accession>F0S576</accession>
<sequence length="294" mass="34323">MWSEKFRNEVEQILKASEGNDFKIKYFESVRGGDISDAFCIVGTTSNYFIKVNDAQRYPAMFEKEAIGLHLLQSSNAIKTPQVIAFGESDGRAFLILEWIVIETFTSAAMYDLGQRLAKMHLSRHENFGFYTSNYMGSFYQDNQPNNDWLSFFYDRRIKPQVDLALARGGLLEIDDIKNIDNTLHFLSSIYEPERPSMVHGDLWNGNIITNKLQEPVLIDPAAYYAHREIDIAMTRLFGGFSDHFYAAYQETFPLKRGWEERCDIWNIYPLLIHLNLFGKSYQHQIRNVFRRYL</sequence>
<comment type="similarity">
    <text evidence="1 2">Belongs to the fructosamine kinase family.</text>
</comment>
<protein>
    <submittedName>
        <fullName evidence="3">Fructosamine/Ketosamine-3-kinase</fullName>
    </submittedName>
</protein>
<reference evidence="4" key="2">
    <citation type="submission" date="2011-02" db="EMBL/GenBank/DDBJ databases">
        <title>The complete genome of Pedobacter saltans DSM 12145.</title>
        <authorList>
            <consortium name="US DOE Joint Genome Institute (JGI-PGF)"/>
            <person name="Lucas S."/>
            <person name="Copeland A."/>
            <person name="Lapidus A."/>
            <person name="Bruce D."/>
            <person name="Goodwin L."/>
            <person name="Pitluck S."/>
            <person name="Kyrpides N."/>
            <person name="Mavromatis K."/>
            <person name="Pagani I."/>
            <person name="Ivanova N."/>
            <person name="Ovchinnikova G."/>
            <person name="Lu M."/>
            <person name="Detter J.C."/>
            <person name="Han C."/>
            <person name="Land M."/>
            <person name="Hauser L."/>
            <person name="Markowitz V."/>
            <person name="Cheng J.-F."/>
            <person name="Hugenholtz P."/>
            <person name="Woyke T."/>
            <person name="Wu D."/>
            <person name="Tindall B."/>
            <person name="Pomrenke H.G."/>
            <person name="Brambilla E."/>
            <person name="Klenk H.-P."/>
            <person name="Eisen J.A."/>
        </authorList>
    </citation>
    <scope>NUCLEOTIDE SEQUENCE [LARGE SCALE GENOMIC DNA]</scope>
    <source>
        <strain evidence="4">ATCC 51119 / DSM 12145 / JCM 21818 / LMG 10337 / NBRC 100064 / NCIMB 13643</strain>
    </source>
</reference>
<evidence type="ECO:0000313" key="3">
    <source>
        <dbReference type="EMBL" id="ADY52021.1"/>
    </source>
</evidence>
<dbReference type="InterPro" id="IPR016477">
    <property type="entry name" value="Fructo-/Ketosamine-3-kinase"/>
</dbReference>
<dbReference type="SUPFAM" id="SSF56112">
    <property type="entry name" value="Protein kinase-like (PK-like)"/>
    <property type="match status" value="1"/>
</dbReference>